<dbReference type="GO" id="GO:0005739">
    <property type="term" value="C:mitochondrion"/>
    <property type="evidence" value="ECO:0007669"/>
    <property type="project" value="UniProtKB-SubCell"/>
</dbReference>
<evidence type="ECO:0000256" key="2">
    <source>
        <dbReference type="ARBA" id="ARBA00007692"/>
    </source>
</evidence>
<dbReference type="GO" id="GO:0003676">
    <property type="term" value="F:nucleic acid binding"/>
    <property type="evidence" value="ECO:0007669"/>
    <property type="project" value="InterPro"/>
</dbReference>
<dbReference type="InParanoid" id="A0A7R8UIV5"/>
<gene>
    <name evidence="9" type="ORF">HERILL_LOCUS4467</name>
</gene>
<evidence type="ECO:0000313" key="10">
    <source>
        <dbReference type="Proteomes" id="UP000594454"/>
    </source>
</evidence>
<dbReference type="InterPro" id="IPR038538">
    <property type="entry name" value="MTERF_sf"/>
</dbReference>
<dbReference type="GO" id="GO:0061668">
    <property type="term" value="P:mitochondrial ribosome assembly"/>
    <property type="evidence" value="ECO:0007669"/>
    <property type="project" value="TreeGrafter"/>
</dbReference>
<evidence type="ECO:0000256" key="6">
    <source>
        <dbReference type="ARBA" id="ARBA00023163"/>
    </source>
</evidence>
<dbReference type="EMBL" id="LR899010">
    <property type="protein sequence ID" value="CAD7081354.1"/>
    <property type="molecule type" value="Genomic_DNA"/>
</dbReference>
<dbReference type="Gene3D" id="1.25.70.10">
    <property type="entry name" value="Transcription termination factor 3, mitochondrial"/>
    <property type="match status" value="1"/>
</dbReference>
<keyword evidence="10" id="KW-1185">Reference proteome</keyword>
<protein>
    <recommendedName>
        <fullName evidence="7">Transcription termination factor 3, mitochondrial</fullName>
    </recommendedName>
</protein>
<accession>A0A7R8UIV5</accession>
<evidence type="ECO:0000256" key="5">
    <source>
        <dbReference type="ARBA" id="ARBA00023128"/>
    </source>
</evidence>
<dbReference type="GO" id="GO:0006355">
    <property type="term" value="P:regulation of DNA-templated transcription"/>
    <property type="evidence" value="ECO:0007669"/>
    <property type="project" value="UniProtKB-ARBA"/>
</dbReference>
<dbReference type="GO" id="GO:0006390">
    <property type="term" value="P:mitochondrial transcription"/>
    <property type="evidence" value="ECO:0007669"/>
    <property type="project" value="TreeGrafter"/>
</dbReference>
<keyword evidence="4" id="KW-0805">Transcription regulation</keyword>
<dbReference type="OrthoDB" id="637682at2759"/>
<dbReference type="Pfam" id="PF02536">
    <property type="entry name" value="mTERF"/>
    <property type="match status" value="1"/>
</dbReference>
<sequence length="404" mass="47177">MFSLKSVRLFRNAVASKSNLNFTRIQELRRIVKSFEPISNVENPEDVATKLPEISNVTEVKNPVRNPFRSLNDSYHSARESIAAEVLKDVEITNSTDITKPVKSRRESLPSPFDPVDSDNPPDLVVNFPPTFNLAAYVNESETLQQLIKLGVDLSRIEKRKGLPQFILKLDFEKDMKQHLTFLTDVGVPPDKLGEFITKNPLIFKEDLGDLEVRVNYLEVKKFKREQIARIVEKNPFWLMFSTKRIDNRLGYFQKNFQLTGDDIRFLATKQPRLITYSMEHIRKSSFCIREEMGFDKDEVKCLLLSKPKLWMTSDELVERFDYVHRTMNISHHQIIQFPEILISRLFRLKERHGFLNYLGKAQYDPSKELYVSLKRLVEGSDKEFVIEVAKSSMEEYNTFLRSL</sequence>
<dbReference type="OMA" id="NPFWLMF"/>
<dbReference type="PANTHER" id="PTHR13068">
    <property type="entry name" value="CGI-12 PROTEIN-RELATED"/>
    <property type="match status" value="1"/>
</dbReference>
<evidence type="ECO:0000256" key="8">
    <source>
        <dbReference type="SAM" id="MobiDB-lite"/>
    </source>
</evidence>
<dbReference type="SMART" id="SM00733">
    <property type="entry name" value="Mterf"/>
    <property type="match status" value="5"/>
</dbReference>
<comment type="similarity">
    <text evidence="2">Belongs to the mTERF family.</text>
</comment>
<keyword evidence="3" id="KW-0809">Transit peptide</keyword>
<evidence type="ECO:0000256" key="4">
    <source>
        <dbReference type="ARBA" id="ARBA00023015"/>
    </source>
</evidence>
<keyword evidence="6" id="KW-0804">Transcription</keyword>
<evidence type="ECO:0000256" key="1">
    <source>
        <dbReference type="ARBA" id="ARBA00004173"/>
    </source>
</evidence>
<dbReference type="Proteomes" id="UP000594454">
    <property type="component" value="Chromosome 2"/>
</dbReference>
<dbReference type="InterPro" id="IPR003690">
    <property type="entry name" value="MTERF"/>
</dbReference>
<feature type="region of interest" description="Disordered" evidence="8">
    <location>
        <begin position="98"/>
        <end position="122"/>
    </location>
</feature>
<keyword evidence="5" id="KW-0496">Mitochondrion</keyword>
<dbReference type="FunFam" id="1.25.70.10:FF:000002">
    <property type="entry name" value="transcription termination factor 3, mitochondrial"/>
    <property type="match status" value="1"/>
</dbReference>
<dbReference type="FunCoup" id="A0A7R8UIV5">
    <property type="interactions" value="1302"/>
</dbReference>
<evidence type="ECO:0000256" key="7">
    <source>
        <dbReference type="ARBA" id="ARBA00071275"/>
    </source>
</evidence>
<proteinExistence type="inferred from homology"/>
<dbReference type="PANTHER" id="PTHR13068:SF112">
    <property type="entry name" value="TRANSCRIPTION TERMINATION FACTOR 3, MITOCHONDRIAL"/>
    <property type="match status" value="1"/>
</dbReference>
<comment type="subcellular location">
    <subcellularLocation>
        <location evidence="1">Mitochondrion</location>
    </subcellularLocation>
</comment>
<reference evidence="9 10" key="1">
    <citation type="submission" date="2020-11" db="EMBL/GenBank/DDBJ databases">
        <authorList>
            <person name="Wallbank WR R."/>
            <person name="Pardo Diaz C."/>
            <person name="Kozak K."/>
            <person name="Martin S."/>
            <person name="Jiggins C."/>
            <person name="Moest M."/>
            <person name="Warren A I."/>
            <person name="Generalovic N T."/>
            <person name="Byers J.R.P. K."/>
            <person name="Montejo-Kovacevich G."/>
            <person name="Yen C E."/>
        </authorList>
    </citation>
    <scope>NUCLEOTIDE SEQUENCE [LARGE SCALE GENOMIC DNA]</scope>
</reference>
<evidence type="ECO:0000313" key="9">
    <source>
        <dbReference type="EMBL" id="CAD7081354.1"/>
    </source>
</evidence>
<name>A0A7R8UIV5_HERIL</name>
<dbReference type="AlphaFoldDB" id="A0A7R8UIV5"/>
<evidence type="ECO:0000256" key="3">
    <source>
        <dbReference type="ARBA" id="ARBA00022946"/>
    </source>
</evidence>
<organism evidence="9 10">
    <name type="scientific">Hermetia illucens</name>
    <name type="common">Black soldier fly</name>
    <dbReference type="NCBI Taxonomy" id="343691"/>
    <lineage>
        <taxon>Eukaryota</taxon>
        <taxon>Metazoa</taxon>
        <taxon>Ecdysozoa</taxon>
        <taxon>Arthropoda</taxon>
        <taxon>Hexapoda</taxon>
        <taxon>Insecta</taxon>
        <taxon>Pterygota</taxon>
        <taxon>Neoptera</taxon>
        <taxon>Endopterygota</taxon>
        <taxon>Diptera</taxon>
        <taxon>Brachycera</taxon>
        <taxon>Stratiomyomorpha</taxon>
        <taxon>Stratiomyidae</taxon>
        <taxon>Hermetiinae</taxon>
        <taxon>Hermetia</taxon>
    </lineage>
</organism>